<dbReference type="InterPro" id="IPR027417">
    <property type="entry name" value="P-loop_NTPase"/>
</dbReference>
<dbReference type="EMBL" id="CP001940">
    <property type="protein sequence ID" value="ADH85794.1"/>
    <property type="molecule type" value="Genomic_DNA"/>
</dbReference>
<dbReference type="Proteomes" id="UP000001508">
    <property type="component" value="Chromosome"/>
</dbReference>
<dbReference type="STRING" id="589865.DaAHT2_1096"/>
<reference evidence="2" key="1">
    <citation type="submission" date="2010-02" db="EMBL/GenBank/DDBJ databases">
        <title>Complete sequence of Desulfurivibrio alkaliphilus AHT2.</title>
        <authorList>
            <consortium name="US DOE Joint Genome Institute"/>
            <person name="Pitluck S."/>
            <person name="Chertkov O."/>
            <person name="Detter J.C."/>
            <person name="Han C."/>
            <person name="Tapia R."/>
            <person name="Larimer F."/>
            <person name="Land M."/>
            <person name="Hauser L."/>
            <person name="Kyrpides N."/>
            <person name="Mikhailova N."/>
            <person name="Sorokin D.Y."/>
            <person name="Muyzer G."/>
            <person name="Woyke T."/>
        </authorList>
    </citation>
    <scope>NUCLEOTIDE SEQUENCE [LARGE SCALE GENOMIC DNA]</scope>
    <source>
        <strain evidence="2">DSM 19089 / UNIQEM U267 / AHT2</strain>
    </source>
</reference>
<dbReference type="SUPFAM" id="SSF52540">
    <property type="entry name" value="P-loop containing nucleoside triphosphate hydrolases"/>
    <property type="match status" value="1"/>
</dbReference>
<dbReference type="InterPro" id="IPR005331">
    <property type="entry name" value="Sulfotransferase"/>
</dbReference>
<protein>
    <recommendedName>
        <fullName evidence="3">Sulfotransferase family protein</fullName>
    </recommendedName>
</protein>
<dbReference type="AlphaFoldDB" id="D6Z2L9"/>
<sequence length="241" mass="28683">MIISHRNRFIFIKTRKTAGSSLEIALSRVCGPEDVITPLSAQRGEEELRRAEGGVGPCNHLKRIRDHRGFKEWRRLLTRGQRAQYGEHSTAPEIRRLVGPEIWSGYYRFTIERNPWDRALSRYWWQKHRWEEKGRRDFPSLSEYLRWLERHKPHWLSNWGHYTINDQIAVDRVLRYENLPAELAQLRLDLGIDGDISLPARRAKGGIRQDRQPYAELLSRTDRELIERLCWREIAALGYQF</sequence>
<dbReference type="KEGG" id="dak:DaAHT2_1096"/>
<proteinExistence type="predicted"/>
<keyword evidence="2" id="KW-1185">Reference proteome</keyword>
<gene>
    <name evidence="1" type="ordered locus">DaAHT2_1096</name>
</gene>
<name>D6Z2L9_DESAT</name>
<evidence type="ECO:0000313" key="2">
    <source>
        <dbReference type="Proteomes" id="UP000001508"/>
    </source>
</evidence>
<dbReference type="GO" id="GO:0016020">
    <property type="term" value="C:membrane"/>
    <property type="evidence" value="ECO:0007669"/>
    <property type="project" value="InterPro"/>
</dbReference>
<dbReference type="RefSeq" id="WP_013163323.1">
    <property type="nucleotide sequence ID" value="NC_014216.1"/>
</dbReference>
<dbReference type="HOGENOM" id="CLU_094945_1_0_7"/>
<dbReference type="eggNOG" id="COG0457">
    <property type="taxonomic scope" value="Bacteria"/>
</dbReference>
<evidence type="ECO:0008006" key="3">
    <source>
        <dbReference type="Google" id="ProtNLM"/>
    </source>
</evidence>
<evidence type="ECO:0000313" key="1">
    <source>
        <dbReference type="EMBL" id="ADH85794.1"/>
    </source>
</evidence>
<dbReference type="GO" id="GO:0008146">
    <property type="term" value="F:sulfotransferase activity"/>
    <property type="evidence" value="ECO:0007669"/>
    <property type="project" value="InterPro"/>
</dbReference>
<accession>D6Z2L9</accession>
<dbReference type="InParanoid" id="D6Z2L9"/>
<dbReference type="OrthoDB" id="288532at2"/>
<dbReference type="Gene3D" id="3.40.50.300">
    <property type="entry name" value="P-loop containing nucleotide triphosphate hydrolases"/>
    <property type="match status" value="1"/>
</dbReference>
<dbReference type="Pfam" id="PF03567">
    <property type="entry name" value="Sulfotransfer_2"/>
    <property type="match status" value="1"/>
</dbReference>
<organism evidence="1 2">
    <name type="scientific">Desulfurivibrio alkaliphilus (strain DSM 19089 / UNIQEM U267 / AHT2)</name>
    <dbReference type="NCBI Taxonomy" id="589865"/>
    <lineage>
        <taxon>Bacteria</taxon>
        <taxon>Pseudomonadati</taxon>
        <taxon>Thermodesulfobacteriota</taxon>
        <taxon>Desulfobulbia</taxon>
        <taxon>Desulfobulbales</taxon>
        <taxon>Desulfobulbaceae</taxon>
        <taxon>Desulfurivibrio</taxon>
    </lineage>
</organism>